<dbReference type="KEGG" id="qsa:O6P43_009434"/>
<evidence type="ECO:0000256" key="1">
    <source>
        <dbReference type="ARBA" id="ARBA00008645"/>
    </source>
</evidence>
<dbReference type="PANTHER" id="PTHR43039">
    <property type="entry name" value="ESTERASE-RELATED"/>
    <property type="match status" value="1"/>
</dbReference>
<feature type="domain" description="AB hydrolase-1" evidence="3">
    <location>
        <begin position="25"/>
        <end position="157"/>
    </location>
</feature>
<organism evidence="4 5">
    <name type="scientific">Quillaja saponaria</name>
    <name type="common">Soap bark tree</name>
    <dbReference type="NCBI Taxonomy" id="32244"/>
    <lineage>
        <taxon>Eukaryota</taxon>
        <taxon>Viridiplantae</taxon>
        <taxon>Streptophyta</taxon>
        <taxon>Embryophyta</taxon>
        <taxon>Tracheophyta</taxon>
        <taxon>Spermatophyta</taxon>
        <taxon>Magnoliopsida</taxon>
        <taxon>eudicotyledons</taxon>
        <taxon>Gunneridae</taxon>
        <taxon>Pentapetalae</taxon>
        <taxon>rosids</taxon>
        <taxon>fabids</taxon>
        <taxon>Fabales</taxon>
        <taxon>Quillajaceae</taxon>
        <taxon>Quillaja</taxon>
    </lineage>
</organism>
<keyword evidence="2" id="KW-0378">Hydrolase</keyword>
<comment type="similarity">
    <text evidence="1">Belongs to the AB hydrolase superfamily.</text>
</comment>
<gene>
    <name evidence="4" type="ORF">O6P43_009434</name>
</gene>
<proteinExistence type="inferred from homology"/>
<dbReference type="EMBL" id="JARAOO010000004">
    <property type="protein sequence ID" value="KAJ7971394.1"/>
    <property type="molecule type" value="Genomic_DNA"/>
</dbReference>
<evidence type="ECO:0000259" key="3">
    <source>
        <dbReference type="Pfam" id="PF00561"/>
    </source>
</evidence>
<evidence type="ECO:0000313" key="5">
    <source>
        <dbReference type="Proteomes" id="UP001163823"/>
    </source>
</evidence>
<reference evidence="4" key="1">
    <citation type="journal article" date="2023" name="Science">
        <title>Elucidation of the pathway for biosynthesis of saponin adjuvants from the soapbark tree.</title>
        <authorList>
            <person name="Reed J."/>
            <person name="Orme A."/>
            <person name="El-Demerdash A."/>
            <person name="Owen C."/>
            <person name="Martin L.B.B."/>
            <person name="Misra R.C."/>
            <person name="Kikuchi S."/>
            <person name="Rejzek M."/>
            <person name="Martin A.C."/>
            <person name="Harkess A."/>
            <person name="Leebens-Mack J."/>
            <person name="Louveau T."/>
            <person name="Stephenson M.J."/>
            <person name="Osbourn A."/>
        </authorList>
    </citation>
    <scope>NUCLEOTIDE SEQUENCE</scope>
    <source>
        <strain evidence="4">S10</strain>
    </source>
</reference>
<protein>
    <submittedName>
        <fullName evidence="4">Sigma factor sigb regulation protein rsbq</fullName>
    </submittedName>
</protein>
<dbReference type="AlphaFoldDB" id="A0AAD7VD55"/>
<accession>A0AAD7VD55</accession>
<dbReference type="InterPro" id="IPR000073">
    <property type="entry name" value="AB_hydrolase_1"/>
</dbReference>
<keyword evidence="5" id="KW-1185">Reference proteome</keyword>
<evidence type="ECO:0000313" key="4">
    <source>
        <dbReference type="EMBL" id="KAJ7971394.1"/>
    </source>
</evidence>
<name>A0AAD7VD55_QUISA</name>
<dbReference type="Proteomes" id="UP001163823">
    <property type="component" value="Chromosome 4"/>
</dbReference>
<dbReference type="Gene3D" id="3.40.50.1820">
    <property type="entry name" value="alpha/beta hydrolase"/>
    <property type="match status" value="1"/>
</dbReference>
<evidence type="ECO:0000256" key="2">
    <source>
        <dbReference type="ARBA" id="ARBA00022801"/>
    </source>
</evidence>
<dbReference type="InterPro" id="IPR029058">
    <property type="entry name" value="AB_hydrolase_fold"/>
</dbReference>
<dbReference type="FunFam" id="3.40.50.1820:FF:000042">
    <property type="entry name" value="probable strigolactone esterase DAD2"/>
    <property type="match status" value="1"/>
</dbReference>
<dbReference type="GO" id="GO:0016787">
    <property type="term" value="F:hydrolase activity"/>
    <property type="evidence" value="ECO:0007669"/>
    <property type="project" value="UniProtKB-KW"/>
</dbReference>
<sequence>MGTLCDYGGGIVNTLNTNVYGNGTHGFGTDQTVWQYLIPYLACYFKVVVFDLAFSPNIKAEVYDPKKYANLDAYAQDLVCLLDQLNLNKTIYMGHSMSAMIGCLAATRRSELFEHLVLVSGSPRYLNAKGYDGGFQKSELETIFQTIHQNFSSWVQNFAPKAVDINNTVAIALFEQSLRRMEPDVALSVAKTVFLSDLRWVLPQVIVPCTIIQSRKDYIVPKSIAFYMKRRIPARPRVQILKTVRSFSSANSLYFTIESSERDPNVVCKVLV</sequence>
<dbReference type="Pfam" id="PF00561">
    <property type="entry name" value="Abhydrolase_1"/>
    <property type="match status" value="1"/>
</dbReference>
<comment type="caution">
    <text evidence="4">The sequence shown here is derived from an EMBL/GenBank/DDBJ whole genome shotgun (WGS) entry which is preliminary data.</text>
</comment>
<dbReference type="SUPFAM" id="SSF53474">
    <property type="entry name" value="alpha/beta-Hydrolases"/>
    <property type="match status" value="1"/>
</dbReference>